<evidence type="ECO:0000313" key="2">
    <source>
        <dbReference type="EMBL" id="CDP10920.1"/>
    </source>
</evidence>
<evidence type="ECO:0000313" key="3">
    <source>
        <dbReference type="Proteomes" id="UP000295252"/>
    </source>
</evidence>
<sequence>MFFFFIGGVNQQVRQVLKSGVGRCIACGSRSDLVEYEKVLNLFFIPVKRWPGKEPVMYCDDCKLFFPQSISPPPPPPSVEEARLPSVTDVLKCHYCSREVDADFRFCPFCGSAL</sequence>
<dbReference type="PhylomeDB" id="A0A068UQU3"/>
<dbReference type="OrthoDB" id="1850117at2759"/>
<dbReference type="PANTHER" id="PTHR36718">
    <property type="entry name" value="OS05G0435400 PROTEIN"/>
    <property type="match status" value="1"/>
</dbReference>
<dbReference type="OMA" id="LMHCNNC"/>
<organism evidence="2 3">
    <name type="scientific">Coffea canephora</name>
    <name type="common">Robusta coffee</name>
    <dbReference type="NCBI Taxonomy" id="49390"/>
    <lineage>
        <taxon>Eukaryota</taxon>
        <taxon>Viridiplantae</taxon>
        <taxon>Streptophyta</taxon>
        <taxon>Embryophyta</taxon>
        <taxon>Tracheophyta</taxon>
        <taxon>Spermatophyta</taxon>
        <taxon>Magnoliopsida</taxon>
        <taxon>eudicotyledons</taxon>
        <taxon>Gunneridae</taxon>
        <taxon>Pentapetalae</taxon>
        <taxon>asterids</taxon>
        <taxon>lamiids</taxon>
        <taxon>Gentianales</taxon>
        <taxon>Rubiaceae</taxon>
        <taxon>Ixoroideae</taxon>
        <taxon>Gardenieae complex</taxon>
        <taxon>Bertiereae - Coffeeae clade</taxon>
        <taxon>Coffeeae</taxon>
        <taxon>Coffea</taxon>
    </lineage>
</organism>
<reference evidence="3" key="1">
    <citation type="journal article" date="2014" name="Science">
        <title>The coffee genome provides insight into the convergent evolution of caffeine biosynthesis.</title>
        <authorList>
            <person name="Denoeud F."/>
            <person name="Carretero-Paulet L."/>
            <person name="Dereeper A."/>
            <person name="Droc G."/>
            <person name="Guyot R."/>
            <person name="Pietrella M."/>
            <person name="Zheng C."/>
            <person name="Alberti A."/>
            <person name="Anthony F."/>
            <person name="Aprea G."/>
            <person name="Aury J.M."/>
            <person name="Bento P."/>
            <person name="Bernard M."/>
            <person name="Bocs S."/>
            <person name="Campa C."/>
            <person name="Cenci A."/>
            <person name="Combes M.C."/>
            <person name="Crouzillat D."/>
            <person name="Da Silva C."/>
            <person name="Daddiego L."/>
            <person name="De Bellis F."/>
            <person name="Dussert S."/>
            <person name="Garsmeur O."/>
            <person name="Gayraud T."/>
            <person name="Guignon V."/>
            <person name="Jahn K."/>
            <person name="Jamilloux V."/>
            <person name="Joet T."/>
            <person name="Labadie K."/>
            <person name="Lan T."/>
            <person name="Leclercq J."/>
            <person name="Lepelley M."/>
            <person name="Leroy T."/>
            <person name="Li L.T."/>
            <person name="Librado P."/>
            <person name="Lopez L."/>
            <person name="Munoz A."/>
            <person name="Noel B."/>
            <person name="Pallavicini A."/>
            <person name="Perrotta G."/>
            <person name="Poncet V."/>
            <person name="Pot D."/>
            <person name="Priyono X."/>
            <person name="Rigoreau M."/>
            <person name="Rouard M."/>
            <person name="Rozas J."/>
            <person name="Tranchant-Dubreuil C."/>
            <person name="VanBuren R."/>
            <person name="Zhang Q."/>
            <person name="Andrade A.C."/>
            <person name="Argout X."/>
            <person name="Bertrand B."/>
            <person name="de Kochko A."/>
            <person name="Graziosi G."/>
            <person name="Henry R.J."/>
            <person name="Jayarama X."/>
            <person name="Ming R."/>
            <person name="Nagai C."/>
            <person name="Rounsley S."/>
            <person name="Sankoff D."/>
            <person name="Giuliano G."/>
            <person name="Albert V.A."/>
            <person name="Wincker P."/>
            <person name="Lashermes P."/>
        </authorList>
    </citation>
    <scope>NUCLEOTIDE SEQUENCE [LARGE SCALE GENOMIC DNA]</scope>
    <source>
        <strain evidence="3">cv. DH200-94</strain>
    </source>
</reference>
<feature type="domain" description="Zinc-ribbon 15" evidence="1">
    <location>
        <begin position="23"/>
        <end position="111"/>
    </location>
</feature>
<keyword evidence="3" id="KW-1185">Reference proteome</keyword>
<dbReference type="Proteomes" id="UP000295252">
    <property type="component" value="Chromosome II"/>
</dbReference>
<dbReference type="InterPro" id="IPR031493">
    <property type="entry name" value="Zinc_ribbon_15"/>
</dbReference>
<evidence type="ECO:0000259" key="1">
    <source>
        <dbReference type="Pfam" id="PF17032"/>
    </source>
</evidence>
<dbReference type="STRING" id="49390.A0A068UQU3"/>
<accession>A0A068UQU3</accession>
<gene>
    <name evidence="2" type="ORF">GSCOC_T00031881001</name>
</gene>
<dbReference type="PANTHER" id="PTHR36718:SF1">
    <property type="entry name" value="DOUBLE ZINC RIBBON PROTEIN MJ0416"/>
    <property type="match status" value="1"/>
</dbReference>
<dbReference type="AlphaFoldDB" id="A0A068UQU3"/>
<proteinExistence type="predicted"/>
<dbReference type="Gramene" id="CDP10920">
    <property type="protein sequence ID" value="CDP10920"/>
    <property type="gene ID" value="GSCOC_T00031881001"/>
</dbReference>
<dbReference type="InterPro" id="IPR053281">
    <property type="entry name" value="Double_zinc_ribbon"/>
</dbReference>
<dbReference type="Pfam" id="PF17032">
    <property type="entry name" value="Zn_ribbon_15"/>
    <property type="match status" value="1"/>
</dbReference>
<dbReference type="InParanoid" id="A0A068UQU3"/>
<protein>
    <recommendedName>
        <fullName evidence="1">Zinc-ribbon 15 domain-containing protein</fullName>
    </recommendedName>
</protein>
<dbReference type="EMBL" id="HG739133">
    <property type="protein sequence ID" value="CDP10920.1"/>
    <property type="molecule type" value="Genomic_DNA"/>
</dbReference>
<name>A0A068UQU3_COFCA</name>